<feature type="transmembrane region" description="Helical" evidence="7">
    <location>
        <begin position="313"/>
        <end position="331"/>
    </location>
</feature>
<feature type="transmembrane region" description="Helical" evidence="7">
    <location>
        <begin position="105"/>
        <end position="125"/>
    </location>
</feature>
<feature type="transmembrane region" description="Helical" evidence="7">
    <location>
        <begin position="375"/>
        <end position="393"/>
    </location>
</feature>
<dbReference type="PRINTS" id="PR01035">
    <property type="entry name" value="TCRTETA"/>
</dbReference>
<dbReference type="Gene3D" id="1.20.1250.20">
    <property type="entry name" value="MFS general substrate transporter like domains"/>
    <property type="match status" value="2"/>
</dbReference>
<evidence type="ECO:0000313" key="10">
    <source>
        <dbReference type="Proteomes" id="UP000257014"/>
    </source>
</evidence>
<evidence type="ECO:0000259" key="8">
    <source>
        <dbReference type="PROSITE" id="PS50850"/>
    </source>
</evidence>
<keyword evidence="6 7" id="KW-0472">Membrane</keyword>
<dbReference type="InterPro" id="IPR011701">
    <property type="entry name" value="MFS"/>
</dbReference>
<evidence type="ECO:0000256" key="1">
    <source>
        <dbReference type="ARBA" id="ARBA00004651"/>
    </source>
</evidence>
<feature type="transmembrane region" description="Helical" evidence="7">
    <location>
        <begin position="168"/>
        <end position="187"/>
    </location>
</feature>
<feature type="transmembrane region" description="Helical" evidence="7">
    <location>
        <begin position="80"/>
        <end position="99"/>
    </location>
</feature>
<dbReference type="InterPro" id="IPR036259">
    <property type="entry name" value="MFS_trans_sf"/>
</dbReference>
<feature type="transmembrane region" description="Helical" evidence="7">
    <location>
        <begin position="12"/>
        <end position="35"/>
    </location>
</feature>
<gene>
    <name evidence="9" type="ORF">C6P37_02355</name>
</gene>
<dbReference type="PANTHER" id="PTHR43414">
    <property type="entry name" value="MULTIDRUG RESISTANCE PROTEIN MDTG"/>
    <property type="match status" value="1"/>
</dbReference>
<proteinExistence type="predicted"/>
<feature type="transmembrane region" description="Helical" evidence="7">
    <location>
        <begin position="47"/>
        <end position="68"/>
    </location>
</feature>
<keyword evidence="3" id="KW-1003">Cell membrane</keyword>
<organism evidence="9 10">
    <name type="scientific">Caldibacillus debilis</name>
    <dbReference type="NCBI Taxonomy" id="301148"/>
    <lineage>
        <taxon>Bacteria</taxon>
        <taxon>Bacillati</taxon>
        <taxon>Bacillota</taxon>
        <taxon>Bacilli</taxon>
        <taxon>Bacillales</taxon>
        <taxon>Bacillaceae</taxon>
        <taxon>Caldibacillus</taxon>
    </lineage>
</organism>
<dbReference type="GO" id="GO:0005886">
    <property type="term" value="C:plasma membrane"/>
    <property type="evidence" value="ECO:0007669"/>
    <property type="project" value="UniProtKB-SubCell"/>
</dbReference>
<feature type="transmembrane region" description="Helical" evidence="7">
    <location>
        <begin position="352"/>
        <end position="369"/>
    </location>
</feature>
<feature type="domain" description="Major facilitator superfamily (MFS) profile" evidence="8">
    <location>
        <begin position="9"/>
        <end position="397"/>
    </location>
</feature>
<dbReference type="PANTHER" id="PTHR43414:SF3">
    <property type="entry name" value="LMO2377 PROTEIN"/>
    <property type="match status" value="1"/>
</dbReference>
<dbReference type="PROSITE" id="PS50850">
    <property type="entry name" value="MFS"/>
    <property type="match status" value="1"/>
</dbReference>
<evidence type="ECO:0000256" key="4">
    <source>
        <dbReference type="ARBA" id="ARBA00022692"/>
    </source>
</evidence>
<feature type="transmembrane region" description="Helical" evidence="7">
    <location>
        <begin position="288"/>
        <end position="307"/>
    </location>
</feature>
<dbReference type="Pfam" id="PF07690">
    <property type="entry name" value="MFS_1"/>
    <property type="match status" value="1"/>
</dbReference>
<feature type="transmembrane region" description="Helical" evidence="7">
    <location>
        <begin position="207"/>
        <end position="230"/>
    </location>
</feature>
<evidence type="ECO:0000256" key="2">
    <source>
        <dbReference type="ARBA" id="ARBA00022448"/>
    </source>
</evidence>
<evidence type="ECO:0000256" key="6">
    <source>
        <dbReference type="ARBA" id="ARBA00023136"/>
    </source>
</evidence>
<dbReference type="EMBL" id="QEWE01000008">
    <property type="protein sequence ID" value="REJ30882.1"/>
    <property type="molecule type" value="Genomic_DNA"/>
</dbReference>
<dbReference type="AlphaFoldDB" id="A0A3E0K7L6"/>
<comment type="subcellular location">
    <subcellularLocation>
        <location evidence="1">Cell membrane</location>
        <topology evidence="1">Multi-pass membrane protein</topology>
    </subcellularLocation>
</comment>
<evidence type="ECO:0000256" key="5">
    <source>
        <dbReference type="ARBA" id="ARBA00022989"/>
    </source>
</evidence>
<evidence type="ECO:0000313" key="9">
    <source>
        <dbReference type="EMBL" id="REJ30882.1"/>
    </source>
</evidence>
<comment type="caution">
    <text evidence="9">The sequence shown here is derived from an EMBL/GenBank/DDBJ whole genome shotgun (WGS) entry which is preliminary data.</text>
</comment>
<evidence type="ECO:0000256" key="7">
    <source>
        <dbReference type="SAM" id="Phobius"/>
    </source>
</evidence>
<reference evidence="9 10" key="1">
    <citation type="submission" date="2018-03" db="EMBL/GenBank/DDBJ databases">
        <authorList>
            <person name="Keele B.F."/>
        </authorList>
    </citation>
    <scope>NUCLEOTIDE SEQUENCE [LARGE SCALE GENOMIC DNA]</scope>
    <source>
        <strain evidence="9">ZCTH4_d</strain>
    </source>
</reference>
<dbReference type="Proteomes" id="UP000257014">
    <property type="component" value="Unassembled WGS sequence"/>
</dbReference>
<dbReference type="InterPro" id="IPR020846">
    <property type="entry name" value="MFS_dom"/>
</dbReference>
<dbReference type="InterPro" id="IPR001958">
    <property type="entry name" value="Tet-R_TetA/multi-R_MdtG-like"/>
</dbReference>
<feature type="transmembrane region" description="Helical" evidence="7">
    <location>
        <begin position="137"/>
        <end position="156"/>
    </location>
</feature>
<protein>
    <submittedName>
        <fullName evidence="9">MFS transporter</fullName>
    </submittedName>
</protein>
<evidence type="ECO:0000256" key="3">
    <source>
        <dbReference type="ARBA" id="ARBA00022475"/>
    </source>
</evidence>
<accession>A0A3E0K7L6</accession>
<keyword evidence="4 7" id="KW-0812">Transmembrane</keyword>
<keyword evidence="2" id="KW-0813">Transport</keyword>
<dbReference type="SUPFAM" id="SSF103473">
    <property type="entry name" value="MFS general substrate transporter"/>
    <property type="match status" value="1"/>
</dbReference>
<keyword evidence="5 7" id="KW-1133">Transmembrane helix</keyword>
<dbReference type="GO" id="GO:0022857">
    <property type="term" value="F:transmembrane transporter activity"/>
    <property type="evidence" value="ECO:0007669"/>
    <property type="project" value="InterPro"/>
</dbReference>
<sequence>MEISPSKRNLSILWVANFLVASSTTMIMPFLSLYIETMGNFSEEYVQKWAGFVFSVTFITAFLFSPFWGRIGDKYGYKPILLITGTGIAVSIFFMGFMHSVHQLFLLRLFMGAVTGFIPTSLALIAAQTPKKIVGEVLGTLQTGNVTGSLFGPLIGGMMADHFGFQYTFVYTSVVIFIATLVVLFGVKEKKRPEKAKREKTYTGKEVLSFIFHKKVLLSMMLITFFVQMANFTIQPLLALYVNKLTHAENVAFLVGMAFSASGFGNLLATRQWGRLGDHIGHEKVIQFLLVAGAILFLPMAFVHSLWQLVILRFFYGMCMGGIIPCTTAYVRLVAPLEVQGEIQGYQVSFRFLGNVIGPVTGGVISGYIGISSVFFITSGILAAAFLLLLWGSKREKRERERKKLLFGSF</sequence>
<feature type="transmembrane region" description="Helical" evidence="7">
    <location>
        <begin position="250"/>
        <end position="268"/>
    </location>
</feature>
<name>A0A3E0K7L6_9BACI</name>